<reference evidence="2" key="1">
    <citation type="journal article" date="2015" name="Nature">
        <title>Complex archaea that bridge the gap between prokaryotes and eukaryotes.</title>
        <authorList>
            <person name="Spang A."/>
            <person name="Saw J.H."/>
            <person name="Jorgensen S.L."/>
            <person name="Zaremba-Niedzwiedzka K."/>
            <person name="Martijn J."/>
            <person name="Lind A.E."/>
            <person name="van Eijk R."/>
            <person name="Schleper C."/>
            <person name="Guy L."/>
            <person name="Ettema T.J."/>
        </authorList>
    </citation>
    <scope>NUCLEOTIDE SEQUENCE</scope>
</reference>
<organism evidence="2">
    <name type="scientific">marine sediment metagenome</name>
    <dbReference type="NCBI Taxonomy" id="412755"/>
    <lineage>
        <taxon>unclassified sequences</taxon>
        <taxon>metagenomes</taxon>
        <taxon>ecological metagenomes</taxon>
    </lineage>
</organism>
<dbReference type="AlphaFoldDB" id="A0A0F9P0C8"/>
<evidence type="ECO:0000313" key="2">
    <source>
        <dbReference type="EMBL" id="KKN25250.1"/>
    </source>
</evidence>
<protein>
    <submittedName>
        <fullName evidence="2">Uncharacterized protein</fullName>
    </submittedName>
</protein>
<comment type="caution">
    <text evidence="2">The sequence shown here is derived from an EMBL/GenBank/DDBJ whole genome shotgun (WGS) entry which is preliminary data.</text>
</comment>
<proteinExistence type="predicted"/>
<gene>
    <name evidence="2" type="ORF">LCGC14_0886730</name>
</gene>
<accession>A0A0F9P0C8</accession>
<dbReference type="EMBL" id="LAZR01002817">
    <property type="protein sequence ID" value="KKN25250.1"/>
    <property type="molecule type" value="Genomic_DNA"/>
</dbReference>
<feature type="compositionally biased region" description="Basic residues" evidence="1">
    <location>
        <begin position="26"/>
        <end position="38"/>
    </location>
</feature>
<feature type="region of interest" description="Disordered" evidence="1">
    <location>
        <begin position="1"/>
        <end position="45"/>
    </location>
</feature>
<name>A0A0F9P0C8_9ZZZZ</name>
<evidence type="ECO:0000256" key="1">
    <source>
        <dbReference type="SAM" id="MobiDB-lite"/>
    </source>
</evidence>
<sequence>IMRETLGGKTVAQEAFPTGEGGQFGFRRRKVDRRRKQPKVPGEQFGGLGNLAAAGHNVIDCRRAASGVQAVVQRKMSLWVEIQEADVHPAGRNGGSEVGDGRRLPNAPFT</sequence>
<feature type="region of interest" description="Disordered" evidence="1">
    <location>
        <begin position="86"/>
        <end position="110"/>
    </location>
</feature>
<feature type="non-terminal residue" evidence="2">
    <location>
        <position position="1"/>
    </location>
</feature>